<comment type="caution">
    <text evidence="1">The sequence shown here is derived from an EMBL/GenBank/DDBJ whole genome shotgun (WGS) entry which is preliminary data.</text>
</comment>
<organism evidence="1">
    <name type="scientific">marine sediment metagenome</name>
    <dbReference type="NCBI Taxonomy" id="412755"/>
    <lineage>
        <taxon>unclassified sequences</taxon>
        <taxon>metagenomes</taxon>
        <taxon>ecological metagenomes</taxon>
    </lineage>
</organism>
<proteinExistence type="predicted"/>
<reference evidence="1" key="1">
    <citation type="journal article" date="2014" name="Front. Microbiol.">
        <title>High frequency of phylogenetically diverse reductive dehalogenase-homologous genes in deep subseafloor sedimentary metagenomes.</title>
        <authorList>
            <person name="Kawai M."/>
            <person name="Futagami T."/>
            <person name="Toyoda A."/>
            <person name="Takaki Y."/>
            <person name="Nishi S."/>
            <person name="Hori S."/>
            <person name="Arai W."/>
            <person name="Tsubouchi T."/>
            <person name="Morono Y."/>
            <person name="Uchiyama I."/>
            <person name="Ito T."/>
            <person name="Fujiyama A."/>
            <person name="Inagaki F."/>
            <person name="Takami H."/>
        </authorList>
    </citation>
    <scope>NUCLEOTIDE SEQUENCE</scope>
    <source>
        <strain evidence="1">Expedition CK06-06</strain>
    </source>
</reference>
<dbReference type="EMBL" id="BARW01035472">
    <property type="protein sequence ID" value="GAJ20669.1"/>
    <property type="molecule type" value="Genomic_DNA"/>
</dbReference>
<name>X1UT71_9ZZZZ</name>
<feature type="non-terminal residue" evidence="1">
    <location>
        <position position="1"/>
    </location>
</feature>
<feature type="non-terminal residue" evidence="1">
    <location>
        <position position="223"/>
    </location>
</feature>
<evidence type="ECO:0000313" key="1">
    <source>
        <dbReference type="EMBL" id="GAJ20669.1"/>
    </source>
</evidence>
<protein>
    <recommendedName>
        <fullName evidence="2">Glycosyl hydrolase family 38 C-terminal domain-containing protein</fullName>
    </recommendedName>
</protein>
<sequence length="223" mass="26342">TFFIGPRHVKHHVSKEFVEFTYVENPDFASEKDCRVFAQNSHVAIEVYDYYNKLFDPDYENVSVYDERFDVQYLFKETPREQGRSVDHYNPRIEVIPLEDGIDIKKVFDTDYGLETLEITYTVRARARLKHTIVFTNKTVEQKTFRVVMKLAGITSDKINHRQGEERVIEEKYIVTPFMFFGEDNHHLKLSEYLWSLGETDEETDEWSPTTLKEIVLDAHAKG</sequence>
<gene>
    <name evidence="1" type="ORF">S12H4_55323</name>
</gene>
<dbReference type="AlphaFoldDB" id="X1UT71"/>
<evidence type="ECO:0008006" key="2">
    <source>
        <dbReference type="Google" id="ProtNLM"/>
    </source>
</evidence>
<accession>X1UT71</accession>